<feature type="compositionally biased region" description="Gly residues" evidence="1">
    <location>
        <begin position="211"/>
        <end position="228"/>
    </location>
</feature>
<dbReference type="Proteomes" id="UP000005384">
    <property type="component" value="Unassembled WGS sequence"/>
</dbReference>
<comment type="caution">
    <text evidence="4">The sequence shown here is derived from an EMBL/GenBank/DDBJ whole genome shotgun (WGS) entry which is preliminary data.</text>
</comment>
<evidence type="ECO:0000256" key="1">
    <source>
        <dbReference type="SAM" id="MobiDB-lite"/>
    </source>
</evidence>
<keyword evidence="3" id="KW-0732">Signal</keyword>
<dbReference type="RefSeq" id="WP_006778648.1">
    <property type="nucleotide sequence ID" value="NZ_CP040506.1"/>
</dbReference>
<name>G5IAY5_9FIRM</name>
<evidence type="ECO:0000256" key="2">
    <source>
        <dbReference type="SAM" id="Phobius"/>
    </source>
</evidence>
<dbReference type="AlphaFoldDB" id="G5IAY5"/>
<evidence type="ECO:0000256" key="3">
    <source>
        <dbReference type="SAM" id="SignalP"/>
    </source>
</evidence>
<organism evidence="4 5">
    <name type="scientific">Hungatella hathewayi WAL-18680</name>
    <dbReference type="NCBI Taxonomy" id="742737"/>
    <lineage>
        <taxon>Bacteria</taxon>
        <taxon>Bacillati</taxon>
        <taxon>Bacillota</taxon>
        <taxon>Clostridia</taxon>
        <taxon>Lachnospirales</taxon>
        <taxon>Lachnospiraceae</taxon>
        <taxon>Hungatella</taxon>
    </lineage>
</organism>
<dbReference type="PATRIC" id="fig|742737.3.peg.661"/>
<keyword evidence="2" id="KW-1133">Transmembrane helix</keyword>
<feature type="compositionally biased region" description="Low complexity" evidence="1">
    <location>
        <begin position="238"/>
        <end position="260"/>
    </location>
</feature>
<accession>G5IAY5</accession>
<sequence>MRCSRIKNLVKSIAIASAIVLGSTTAYAAPVTNAGAELTGNRTWNFTVGKNRDLFSNMKGLMPGDTIENTVAITNNSSQTVSFYFRVQPGDINTIEAGSEDAAAIEGKNYKSDLLDIISMEIWRGENLLYQGNASGSQNSGESAAVISLGQVESRGSLNLRIVVKLPGKEMTNEFASSFSKIDWQFIAEGTDSEIPGGDTTGGNNSEIGGNTPGGNPGGGNTTGGSNAGPGITPGATGDNNQAAAQNPDAGNQPALTDNAAGNAPAAATAYQGGGVLAENVPAEELFPEGTILDNPDDMQIVVDDEPVPLAAFSDMVEPGVIIRWLEIFILLSIIGLLKHYLIPADRRKKEALETKY</sequence>
<evidence type="ECO:0000313" key="5">
    <source>
        <dbReference type="Proteomes" id="UP000005384"/>
    </source>
</evidence>
<feature type="chain" id="PRO_5003478481" evidence="3">
    <location>
        <begin position="29"/>
        <end position="357"/>
    </location>
</feature>
<reference evidence="4 5" key="1">
    <citation type="submission" date="2011-08" db="EMBL/GenBank/DDBJ databases">
        <title>The Genome Sequence of Clostridium hathewayi WAL-18680.</title>
        <authorList>
            <consortium name="The Broad Institute Genome Sequencing Platform"/>
            <person name="Earl A."/>
            <person name="Ward D."/>
            <person name="Feldgarden M."/>
            <person name="Gevers D."/>
            <person name="Finegold S.M."/>
            <person name="Summanen P.H."/>
            <person name="Molitoris D.R."/>
            <person name="Song M."/>
            <person name="Daigneault M."/>
            <person name="Allen-Vercoe E."/>
            <person name="Young S.K."/>
            <person name="Zeng Q."/>
            <person name="Gargeya S."/>
            <person name="Fitzgerald M."/>
            <person name="Haas B."/>
            <person name="Abouelleil A."/>
            <person name="Alvarado L."/>
            <person name="Arachchi H.M."/>
            <person name="Berlin A."/>
            <person name="Brown A."/>
            <person name="Chapman S.B."/>
            <person name="Chen Z."/>
            <person name="Dunbar C."/>
            <person name="Freedman E."/>
            <person name="Gearin G."/>
            <person name="Gellesch M."/>
            <person name="Goldberg J."/>
            <person name="Griggs A."/>
            <person name="Gujja S."/>
            <person name="Heiman D."/>
            <person name="Howarth C."/>
            <person name="Larson L."/>
            <person name="Lui A."/>
            <person name="MacDonald P.J.P."/>
            <person name="Montmayeur A."/>
            <person name="Murphy C."/>
            <person name="Neiman D."/>
            <person name="Pearson M."/>
            <person name="Priest M."/>
            <person name="Roberts A."/>
            <person name="Saif S."/>
            <person name="Shea T."/>
            <person name="Shenoy N."/>
            <person name="Sisk P."/>
            <person name="Stolte C."/>
            <person name="Sykes S."/>
            <person name="Wortman J."/>
            <person name="Nusbaum C."/>
            <person name="Birren B."/>
        </authorList>
    </citation>
    <scope>NUCLEOTIDE SEQUENCE [LARGE SCALE GENOMIC DNA]</scope>
    <source>
        <strain evidence="4 5">WAL-18680</strain>
    </source>
</reference>
<keyword evidence="2" id="KW-0472">Membrane</keyword>
<gene>
    <name evidence="4" type="ORF">HMPREF9473_00662</name>
</gene>
<feature type="signal peptide" evidence="3">
    <location>
        <begin position="1"/>
        <end position="28"/>
    </location>
</feature>
<keyword evidence="5" id="KW-1185">Reference proteome</keyword>
<evidence type="ECO:0000313" key="4">
    <source>
        <dbReference type="EMBL" id="EHI61300.1"/>
    </source>
</evidence>
<feature type="transmembrane region" description="Helical" evidence="2">
    <location>
        <begin position="322"/>
        <end position="342"/>
    </location>
</feature>
<protein>
    <submittedName>
        <fullName evidence="4">Uncharacterized protein</fullName>
    </submittedName>
</protein>
<dbReference type="OrthoDB" id="2088440at2"/>
<dbReference type="EMBL" id="ADLN01000005">
    <property type="protein sequence ID" value="EHI61300.1"/>
    <property type="molecule type" value="Genomic_DNA"/>
</dbReference>
<dbReference type="HOGENOM" id="CLU_775622_0_0_9"/>
<keyword evidence="2" id="KW-0812">Transmembrane</keyword>
<feature type="region of interest" description="Disordered" evidence="1">
    <location>
        <begin position="191"/>
        <end position="260"/>
    </location>
</feature>
<proteinExistence type="predicted"/>